<protein>
    <submittedName>
        <fullName evidence="2">Uncharacterized protein</fullName>
    </submittedName>
</protein>
<dbReference type="Pfam" id="PF17104">
    <property type="entry name" value="YBL010C_LAA2"/>
    <property type="match status" value="1"/>
</dbReference>
<sequence>MSALPPPRINTQDVQGQDVVSDDHFSSASEGTPNPNHLSTDGSQSPIPITRVERVDDKAHHGEVPGTPAYELRTRDAVPDEIEIVPEGRRSRSATASRSRASSHLSASSRPQTPGGTPIPKTIVERVDDKPAHGEVDGTAAKEMRMADAAPDEIRKAPPQAVDGSGSSHGQPPSTGTHVEQDSEDRQEWFRSMWEGKSSNDTVPSHETVDDAEEKDAEEYDAEEDDDDFGDDFDEFAEGGGDDDFGDFDEAEATPVAQDTQPTPSTASILAGLPPLDLLLDLSGAELQDTISPYLDAIFPDSTAPPSSTPPLDMSNSSPFLSERSLSLWQQLVSPPPMQPPNWTRSRIRRLFLVSLGVPVDLDEILPPSKQKRLVLPNINLTSPRASTNALERLKQGDNNDSSTSVDSKTGAPKKAKRTATKGPQPPPDFDANSASLVCGTTEEALQGYSDDELRDHVFTLEILNKKASAVLEYWLQRKDDALKEKEALEGVIENLVGFVKGRRGK</sequence>
<feature type="compositionally biased region" description="Basic and acidic residues" evidence="1">
    <location>
        <begin position="123"/>
        <end position="156"/>
    </location>
</feature>
<organism evidence="2 3">
    <name type="scientific">Lecanosticta acicola</name>
    <dbReference type="NCBI Taxonomy" id="111012"/>
    <lineage>
        <taxon>Eukaryota</taxon>
        <taxon>Fungi</taxon>
        <taxon>Dikarya</taxon>
        <taxon>Ascomycota</taxon>
        <taxon>Pezizomycotina</taxon>
        <taxon>Dothideomycetes</taxon>
        <taxon>Dothideomycetidae</taxon>
        <taxon>Mycosphaerellales</taxon>
        <taxon>Mycosphaerellaceae</taxon>
        <taxon>Lecanosticta</taxon>
    </lineage>
</organism>
<dbReference type="EMBL" id="CAVMBE010000001">
    <property type="protein sequence ID" value="CAK3755622.1"/>
    <property type="molecule type" value="Genomic_DNA"/>
</dbReference>
<feature type="compositionally biased region" description="Basic and acidic residues" evidence="1">
    <location>
        <begin position="179"/>
        <end position="189"/>
    </location>
</feature>
<accession>A0AAI8W1E1</accession>
<keyword evidence="3" id="KW-1185">Reference proteome</keyword>
<dbReference type="Proteomes" id="UP001296104">
    <property type="component" value="Unassembled WGS sequence"/>
</dbReference>
<proteinExistence type="predicted"/>
<comment type="caution">
    <text evidence="2">The sequence shown here is derived from an EMBL/GenBank/DDBJ whole genome shotgun (WGS) entry which is preliminary data.</text>
</comment>
<feature type="region of interest" description="Disordered" evidence="1">
    <location>
        <begin position="1"/>
        <end position="269"/>
    </location>
</feature>
<feature type="compositionally biased region" description="Polar residues" evidence="1">
    <location>
        <begin position="165"/>
        <end position="178"/>
    </location>
</feature>
<feature type="compositionally biased region" description="Polar residues" evidence="1">
    <location>
        <begin position="257"/>
        <end position="268"/>
    </location>
</feature>
<dbReference type="AlphaFoldDB" id="A0AAI8W1E1"/>
<feature type="region of interest" description="Disordered" evidence="1">
    <location>
        <begin position="386"/>
        <end position="434"/>
    </location>
</feature>
<dbReference type="InterPro" id="IPR031355">
    <property type="entry name" value="YBL010C/LAA2-like"/>
</dbReference>
<evidence type="ECO:0000313" key="3">
    <source>
        <dbReference type="Proteomes" id="UP001296104"/>
    </source>
</evidence>
<feature type="compositionally biased region" description="Polar residues" evidence="1">
    <location>
        <begin position="399"/>
        <end position="408"/>
    </location>
</feature>
<feature type="compositionally biased region" description="Polar residues" evidence="1">
    <location>
        <begin position="26"/>
        <end position="47"/>
    </location>
</feature>
<evidence type="ECO:0000313" key="2">
    <source>
        <dbReference type="EMBL" id="CAK3755622.1"/>
    </source>
</evidence>
<feature type="compositionally biased region" description="Low complexity" evidence="1">
    <location>
        <begin position="93"/>
        <end position="110"/>
    </location>
</feature>
<reference evidence="2" key="1">
    <citation type="submission" date="2023-11" db="EMBL/GenBank/DDBJ databases">
        <authorList>
            <person name="Alioto T."/>
            <person name="Alioto T."/>
            <person name="Gomez Garrido J."/>
        </authorList>
    </citation>
    <scope>NUCLEOTIDE SEQUENCE</scope>
</reference>
<feature type="compositionally biased region" description="Basic and acidic residues" evidence="1">
    <location>
        <begin position="51"/>
        <end position="63"/>
    </location>
</feature>
<name>A0AAI8W1E1_9PEZI</name>
<evidence type="ECO:0000256" key="1">
    <source>
        <dbReference type="SAM" id="MobiDB-lite"/>
    </source>
</evidence>
<gene>
    <name evidence="2" type="ORF">LECACI_7A000231</name>
</gene>
<feature type="compositionally biased region" description="Acidic residues" evidence="1">
    <location>
        <begin position="210"/>
        <end position="252"/>
    </location>
</feature>
<dbReference type="PANTHER" id="PTHR38698:SF1">
    <property type="entry name" value="FUNGAL PROTEIN"/>
    <property type="match status" value="1"/>
</dbReference>
<dbReference type="PANTHER" id="PTHR38698">
    <property type="entry name" value="EXPRESSED PROTEIN"/>
    <property type="match status" value="1"/>
</dbReference>